<evidence type="ECO:0000256" key="3">
    <source>
        <dbReference type="ARBA" id="ARBA00022723"/>
    </source>
</evidence>
<dbReference type="PANTHER" id="PTHR43808:SF8">
    <property type="entry name" value="PEPTIDASE M20 DIMERISATION DOMAIN-CONTAINING PROTEIN"/>
    <property type="match status" value="1"/>
</dbReference>
<dbReference type="Pfam" id="PF01546">
    <property type="entry name" value="Peptidase_M20"/>
    <property type="match status" value="1"/>
</dbReference>
<dbReference type="GO" id="GO:0046872">
    <property type="term" value="F:metal ion binding"/>
    <property type="evidence" value="ECO:0007669"/>
    <property type="project" value="UniProtKB-KW"/>
</dbReference>
<comment type="caution">
    <text evidence="7">The sequence shown here is derived from an EMBL/GenBank/DDBJ whole genome shotgun (WGS) entry which is preliminary data.</text>
</comment>
<dbReference type="InterPro" id="IPR001261">
    <property type="entry name" value="ArgE/DapE_CS"/>
</dbReference>
<dbReference type="Gene3D" id="3.30.70.360">
    <property type="match status" value="1"/>
</dbReference>
<keyword evidence="8" id="KW-1185">Reference proteome</keyword>
<dbReference type="PANTHER" id="PTHR43808">
    <property type="entry name" value="ACETYLORNITHINE DEACETYLASE"/>
    <property type="match status" value="1"/>
</dbReference>
<dbReference type="InterPro" id="IPR036264">
    <property type="entry name" value="Bact_exopeptidase_dim_dom"/>
</dbReference>
<evidence type="ECO:0000259" key="6">
    <source>
        <dbReference type="Pfam" id="PF07687"/>
    </source>
</evidence>
<evidence type="ECO:0000256" key="1">
    <source>
        <dbReference type="ARBA" id="ARBA00001947"/>
    </source>
</evidence>
<dbReference type="SUPFAM" id="SSF53187">
    <property type="entry name" value="Zn-dependent exopeptidases"/>
    <property type="match status" value="1"/>
</dbReference>
<dbReference type="PIRSF" id="PIRSF036696">
    <property type="entry name" value="ACY-1"/>
    <property type="match status" value="1"/>
</dbReference>
<evidence type="ECO:0000256" key="2">
    <source>
        <dbReference type="ARBA" id="ARBA00006247"/>
    </source>
</evidence>
<feature type="domain" description="Peptidase M20 dimerisation" evidence="6">
    <location>
        <begin position="197"/>
        <end position="347"/>
    </location>
</feature>
<name>A0A8J3IU64_9CHLR</name>
<organism evidence="7 8">
    <name type="scientific">Reticulibacter mediterranei</name>
    <dbReference type="NCBI Taxonomy" id="2778369"/>
    <lineage>
        <taxon>Bacteria</taxon>
        <taxon>Bacillati</taxon>
        <taxon>Chloroflexota</taxon>
        <taxon>Ktedonobacteria</taxon>
        <taxon>Ktedonobacterales</taxon>
        <taxon>Reticulibacteraceae</taxon>
        <taxon>Reticulibacter</taxon>
    </lineage>
</organism>
<dbReference type="InterPro" id="IPR002933">
    <property type="entry name" value="Peptidase_M20"/>
</dbReference>
<sequence length="452" mass="49678">MATHASTQPDWDVTGKEVIERLRDLLRLDTRNPPGNETRAAEYLRDVLQKEGIDCTIVGPAPDRGTLIARLKGDGSEAPLLLMSHTDVVAVEPDKWAHDPFGGEIADGYLYGRGALDMKNMVAMELMSMLLLKRHNVPLKRDVIFMAAADEEAGGHHGAQWVVENYPELIQAEYALNEGGGYGLEINGQRYYTVQAAEKGSSRFRLSASGTPGHGSIPHDDNAILKLSALLLKLQGANTPVHFTDTVRGYIRGIAQAQPPNIAEQFLAVLADEATADVAVERLPVEDTFKKELRSMLRNSVTPTMLHSGSQINVIPSVAYAQLDARTLPHWTPEQFLQELQAIFGTDADIEFLDPSIPLEADLDSPLFQIIKDVLKEHDPEATVIPVLLTGGTDAKHVSRLGTKIYGFSPERYISGSEAWGGIHGHNERIHIDSLQWGARVLYETVTQFVSQ</sequence>
<keyword evidence="5" id="KW-0862">Zinc</keyword>
<proteinExistence type="inferred from homology"/>
<dbReference type="NCBIfam" id="NF005913">
    <property type="entry name" value="PRK07906.1"/>
    <property type="match status" value="1"/>
</dbReference>
<evidence type="ECO:0000256" key="4">
    <source>
        <dbReference type="ARBA" id="ARBA00022801"/>
    </source>
</evidence>
<dbReference type="Proteomes" id="UP000597444">
    <property type="component" value="Unassembled WGS sequence"/>
</dbReference>
<evidence type="ECO:0000313" key="7">
    <source>
        <dbReference type="EMBL" id="GHO95361.1"/>
    </source>
</evidence>
<dbReference type="AlphaFoldDB" id="A0A8J3IU64"/>
<dbReference type="InterPro" id="IPR011650">
    <property type="entry name" value="Peptidase_M20_dimer"/>
</dbReference>
<dbReference type="GO" id="GO:0016787">
    <property type="term" value="F:hydrolase activity"/>
    <property type="evidence" value="ECO:0007669"/>
    <property type="project" value="UniProtKB-KW"/>
</dbReference>
<dbReference type="InterPro" id="IPR050072">
    <property type="entry name" value="Peptidase_M20A"/>
</dbReference>
<dbReference type="RefSeq" id="WP_220206045.1">
    <property type="nucleotide sequence ID" value="NZ_BNJK01000001.1"/>
</dbReference>
<reference evidence="7" key="1">
    <citation type="submission" date="2020-10" db="EMBL/GenBank/DDBJ databases">
        <title>Taxonomic study of unclassified bacteria belonging to the class Ktedonobacteria.</title>
        <authorList>
            <person name="Yabe S."/>
            <person name="Wang C.M."/>
            <person name="Zheng Y."/>
            <person name="Sakai Y."/>
            <person name="Cavaletti L."/>
            <person name="Monciardini P."/>
            <person name="Donadio S."/>
        </authorList>
    </citation>
    <scope>NUCLEOTIDE SEQUENCE</scope>
    <source>
        <strain evidence="7">ID150040</strain>
    </source>
</reference>
<accession>A0A8J3IU64</accession>
<keyword evidence="3" id="KW-0479">Metal-binding</keyword>
<dbReference type="Gene3D" id="3.40.630.10">
    <property type="entry name" value="Zn peptidases"/>
    <property type="match status" value="1"/>
</dbReference>
<comment type="similarity">
    <text evidence="2">Belongs to the peptidase M20A family.</text>
</comment>
<dbReference type="EMBL" id="BNJK01000001">
    <property type="protein sequence ID" value="GHO95361.1"/>
    <property type="molecule type" value="Genomic_DNA"/>
</dbReference>
<evidence type="ECO:0000256" key="5">
    <source>
        <dbReference type="ARBA" id="ARBA00022833"/>
    </source>
</evidence>
<evidence type="ECO:0000313" key="8">
    <source>
        <dbReference type="Proteomes" id="UP000597444"/>
    </source>
</evidence>
<comment type="cofactor">
    <cofactor evidence="1">
        <name>Zn(2+)</name>
        <dbReference type="ChEBI" id="CHEBI:29105"/>
    </cofactor>
</comment>
<dbReference type="Pfam" id="PF07687">
    <property type="entry name" value="M20_dimer"/>
    <property type="match status" value="1"/>
</dbReference>
<dbReference type="SUPFAM" id="SSF55031">
    <property type="entry name" value="Bacterial exopeptidase dimerisation domain"/>
    <property type="match status" value="1"/>
</dbReference>
<protein>
    <recommendedName>
        <fullName evidence="6">Peptidase M20 dimerisation domain-containing protein</fullName>
    </recommendedName>
</protein>
<gene>
    <name evidence="7" type="ORF">KSF_054090</name>
</gene>
<dbReference type="Gene3D" id="1.10.150.900">
    <property type="match status" value="1"/>
</dbReference>
<keyword evidence="4" id="KW-0378">Hydrolase</keyword>
<dbReference type="PROSITE" id="PS00758">
    <property type="entry name" value="ARGE_DAPE_CPG2_1"/>
    <property type="match status" value="1"/>
</dbReference>